<evidence type="ECO:0000256" key="1">
    <source>
        <dbReference type="SAM" id="SignalP"/>
    </source>
</evidence>
<feature type="signal peptide" evidence="1">
    <location>
        <begin position="1"/>
        <end position="18"/>
    </location>
</feature>
<dbReference type="AlphaFoldDB" id="A0A9X2HD56"/>
<protein>
    <recommendedName>
        <fullName evidence="4">MetA-pathway of phenol degradation</fullName>
    </recommendedName>
</protein>
<keyword evidence="3" id="KW-1185">Reference proteome</keyword>
<comment type="caution">
    <text evidence="2">The sequence shown here is derived from an EMBL/GenBank/DDBJ whole genome shotgun (WGS) entry which is preliminary data.</text>
</comment>
<keyword evidence="1" id="KW-0732">Signal</keyword>
<evidence type="ECO:0008006" key="4">
    <source>
        <dbReference type="Google" id="ProtNLM"/>
    </source>
</evidence>
<dbReference type="Proteomes" id="UP001139451">
    <property type="component" value="Unassembled WGS sequence"/>
</dbReference>
<feature type="chain" id="PRO_5040767994" description="MetA-pathway of phenol degradation" evidence="1">
    <location>
        <begin position="19"/>
        <end position="228"/>
    </location>
</feature>
<gene>
    <name evidence="2" type="ORF">M9978_00565</name>
</gene>
<proteinExistence type="predicted"/>
<dbReference type="EMBL" id="JAMLDX010000001">
    <property type="protein sequence ID" value="MCP3728911.1"/>
    <property type="molecule type" value="Genomic_DNA"/>
</dbReference>
<organism evidence="2 3">
    <name type="scientific">Sphingomonas tagetis</name>
    <dbReference type="NCBI Taxonomy" id="2949092"/>
    <lineage>
        <taxon>Bacteria</taxon>
        <taxon>Pseudomonadati</taxon>
        <taxon>Pseudomonadota</taxon>
        <taxon>Alphaproteobacteria</taxon>
        <taxon>Sphingomonadales</taxon>
        <taxon>Sphingomonadaceae</taxon>
        <taxon>Sphingomonas</taxon>
    </lineage>
</organism>
<evidence type="ECO:0000313" key="2">
    <source>
        <dbReference type="EMBL" id="MCP3728911.1"/>
    </source>
</evidence>
<name>A0A9X2HD56_9SPHN</name>
<dbReference type="RefSeq" id="WP_254290845.1">
    <property type="nucleotide sequence ID" value="NZ_JAMLDX010000001.1"/>
</dbReference>
<reference evidence="2" key="1">
    <citation type="submission" date="2022-05" db="EMBL/GenBank/DDBJ databases">
        <title>Sphingomonas sp. strain MG17 Genome sequencing and assembly.</title>
        <authorList>
            <person name="Kim I."/>
        </authorList>
    </citation>
    <scope>NUCLEOTIDE SEQUENCE</scope>
    <source>
        <strain evidence="2">MG17</strain>
    </source>
</reference>
<accession>A0A9X2HD56</accession>
<sequence length="228" mass="24231">MKKLIAIAALLFASPVLAQGPESLDQLEPGGGEVQLEWLGDFGGEGEQGLELLFGVSDMLVIGAEAEFEGPREGLVFEEASAVVMWRFADPGDVPVGLGLMGEVAVDRGGRVSGLEARGIVEVQRGGWWLQGNAMLRHMREDGERGTGLAYSASVQRDVGGLFVGIEASGQAVRLGGEFGLGHYAGPSVTFEHEFGDEREVEIGLAWLERLKGDGAPSGPRVFVQFTF</sequence>
<evidence type="ECO:0000313" key="3">
    <source>
        <dbReference type="Proteomes" id="UP001139451"/>
    </source>
</evidence>